<accession>A0A9X8WNJ3</accession>
<evidence type="ECO:0000256" key="1">
    <source>
        <dbReference type="ARBA" id="ARBA00022801"/>
    </source>
</evidence>
<sequence length="699" mass="78936">MSLRTTVPEDIYKFEWPSNPVISPDGQQVVYERTIARDKENIYETHLYLSDVQGKTRRVLTFSGTININPVWSPDGKTIAFISNRAYGMQVWLLSLEGGEAQCLTRFRRGISSIVWSPDGKTIYGLVPVVGNSNLETFHENATISEANSENEQEDKSWRDGTKRYNHLYYKNDGTGLQKPHKRQIAAINIDTGTFILLTQGTNEANEPVVSPDGKYIAFSSSSEEDNFLFGGQIYRVPASGGEVELLYSNTKASAPSYSPDGEWLAFYGIRGDQKELLVIPSEGGNARCLSKKYPDTLVDMTFTDMRNLRYSLCPQWSNNSSYVYALSTREGRNEIVKFSNNKNDNCTVIIVGGDRAIFHFSYDGDEMITIAYSTVNHPGKVTAIRIDENSTVDCEYRHPMEDFSQTHVALFPETEFRLDDCNDQLLSELIVVEPEVFSYRSEDNWHIQGFLLKPANFDPEKKYPVLLDIHGGPHSAYGFTYFHQLQLFAAQGYAVVYTNPRGSSGFGEEFTNAVHGDYGGKDMNDILNGLEYALQKNTYLDVNRVAVNGISYGGFMVNWLISHTDRFFAAVSEGCISNWISMYGTSDIGPYFLEQEFLGKTDLETLWGFSPLAYVDNVKTPLLLLHSENDLRCPIEQAEQFYSHIKRRGGEVEIVRIPDSSHGLLQYGKPELRIARLNAMLDFVNAHLCVENLQPDKY</sequence>
<keyword evidence="1" id="KW-0378">Hydrolase</keyword>
<evidence type="ECO:0000313" key="4">
    <source>
        <dbReference type="EMBL" id="SIS13096.1"/>
    </source>
</evidence>
<comment type="caution">
    <text evidence="4">The sequence shown here is derived from an EMBL/GenBank/DDBJ whole genome shotgun (WGS) entry which is preliminary data.</text>
</comment>
<dbReference type="Pfam" id="PF07676">
    <property type="entry name" value="PD40"/>
    <property type="match status" value="4"/>
</dbReference>
<name>A0A9X8WNJ3_9BACI</name>
<dbReference type="InterPro" id="IPR011042">
    <property type="entry name" value="6-blade_b-propeller_TolB-like"/>
</dbReference>
<dbReference type="Gene3D" id="2.120.10.30">
    <property type="entry name" value="TolB, C-terminal domain"/>
    <property type="match status" value="2"/>
</dbReference>
<keyword evidence="4" id="KW-0031">Aminopeptidase</keyword>
<keyword evidence="4" id="KW-0645">Protease</keyword>
<evidence type="ECO:0000313" key="5">
    <source>
        <dbReference type="Proteomes" id="UP000185829"/>
    </source>
</evidence>
<dbReference type="SUPFAM" id="SSF69304">
    <property type="entry name" value="Tricorn protease N-terminal domain"/>
    <property type="match status" value="1"/>
</dbReference>
<dbReference type="GO" id="GO:0004177">
    <property type="term" value="F:aminopeptidase activity"/>
    <property type="evidence" value="ECO:0007669"/>
    <property type="project" value="UniProtKB-KW"/>
</dbReference>
<protein>
    <submittedName>
        <fullName evidence="4">Dipeptidyl aminopeptidase/acylaminoacyl peptidase</fullName>
    </submittedName>
</protein>
<evidence type="ECO:0000256" key="2">
    <source>
        <dbReference type="ARBA" id="ARBA00022825"/>
    </source>
</evidence>
<dbReference type="EMBL" id="FTMX01000017">
    <property type="protein sequence ID" value="SIS13096.1"/>
    <property type="molecule type" value="Genomic_DNA"/>
</dbReference>
<dbReference type="RefSeq" id="WP_076373028.1">
    <property type="nucleotide sequence ID" value="NZ_FTMX01000017.1"/>
</dbReference>
<dbReference type="InterPro" id="IPR001375">
    <property type="entry name" value="Peptidase_S9_cat"/>
</dbReference>
<dbReference type="AlphaFoldDB" id="A0A9X8WNJ3"/>
<feature type="domain" description="Peptidase S9 prolyl oligopeptidase catalytic" evidence="3">
    <location>
        <begin position="482"/>
        <end position="689"/>
    </location>
</feature>
<dbReference type="PANTHER" id="PTHR42776">
    <property type="entry name" value="SERINE PEPTIDASE S9 FAMILY MEMBER"/>
    <property type="match status" value="1"/>
</dbReference>
<keyword evidence="2" id="KW-0720">Serine protease</keyword>
<proteinExistence type="predicted"/>
<dbReference type="GO" id="GO:0004252">
    <property type="term" value="F:serine-type endopeptidase activity"/>
    <property type="evidence" value="ECO:0007669"/>
    <property type="project" value="TreeGrafter"/>
</dbReference>
<dbReference type="GO" id="GO:0006508">
    <property type="term" value="P:proteolysis"/>
    <property type="evidence" value="ECO:0007669"/>
    <property type="project" value="InterPro"/>
</dbReference>
<gene>
    <name evidence="4" type="ORF">SAMN05878482_11719</name>
</gene>
<evidence type="ECO:0000259" key="3">
    <source>
        <dbReference type="Pfam" id="PF00326"/>
    </source>
</evidence>
<dbReference type="Pfam" id="PF00326">
    <property type="entry name" value="Peptidase_S9"/>
    <property type="match status" value="1"/>
</dbReference>
<dbReference type="InterPro" id="IPR029058">
    <property type="entry name" value="AB_hydrolase_fold"/>
</dbReference>
<dbReference type="PANTHER" id="PTHR42776:SF27">
    <property type="entry name" value="DIPEPTIDYL PEPTIDASE FAMILY MEMBER 6"/>
    <property type="match status" value="1"/>
</dbReference>
<dbReference type="Gene3D" id="3.40.50.1820">
    <property type="entry name" value="alpha/beta hydrolase"/>
    <property type="match status" value="1"/>
</dbReference>
<dbReference type="Proteomes" id="UP000185829">
    <property type="component" value="Unassembled WGS sequence"/>
</dbReference>
<dbReference type="InterPro" id="IPR011659">
    <property type="entry name" value="WD40"/>
</dbReference>
<organism evidence="4 5">
    <name type="scientific">Peribacillus simplex</name>
    <dbReference type="NCBI Taxonomy" id="1478"/>
    <lineage>
        <taxon>Bacteria</taxon>
        <taxon>Bacillati</taxon>
        <taxon>Bacillota</taxon>
        <taxon>Bacilli</taxon>
        <taxon>Bacillales</taxon>
        <taxon>Bacillaceae</taxon>
        <taxon>Peribacillus</taxon>
    </lineage>
</organism>
<dbReference type="SUPFAM" id="SSF53474">
    <property type="entry name" value="alpha/beta-Hydrolases"/>
    <property type="match status" value="1"/>
</dbReference>
<reference evidence="4 5" key="1">
    <citation type="submission" date="2017-01" db="EMBL/GenBank/DDBJ databases">
        <authorList>
            <person name="Varghese N."/>
            <person name="Submissions S."/>
        </authorList>
    </citation>
    <scope>NUCLEOTIDE SEQUENCE [LARGE SCALE GENOMIC DNA]</scope>
    <source>
        <strain evidence="4 5">RUG2-6</strain>
    </source>
</reference>